<dbReference type="Proteomes" id="UP000655208">
    <property type="component" value="Unassembled WGS sequence"/>
</dbReference>
<dbReference type="Gene3D" id="3.90.1200.10">
    <property type="match status" value="1"/>
</dbReference>
<evidence type="ECO:0000313" key="3">
    <source>
        <dbReference type="Proteomes" id="UP000655208"/>
    </source>
</evidence>
<dbReference type="InterPro" id="IPR011009">
    <property type="entry name" value="Kinase-like_dom_sf"/>
</dbReference>
<organism evidence="2 3">
    <name type="scientific">Nakamurella endophytica</name>
    <dbReference type="NCBI Taxonomy" id="1748367"/>
    <lineage>
        <taxon>Bacteria</taxon>
        <taxon>Bacillati</taxon>
        <taxon>Actinomycetota</taxon>
        <taxon>Actinomycetes</taxon>
        <taxon>Nakamurellales</taxon>
        <taxon>Nakamurellaceae</taxon>
        <taxon>Nakamurella</taxon>
    </lineage>
</organism>
<reference evidence="2" key="1">
    <citation type="journal article" date="2014" name="Int. J. Syst. Evol. Microbiol.">
        <title>Complete genome sequence of Corynebacterium casei LMG S-19264T (=DSM 44701T), isolated from a smear-ripened cheese.</title>
        <authorList>
            <consortium name="US DOE Joint Genome Institute (JGI-PGF)"/>
            <person name="Walter F."/>
            <person name="Albersmeier A."/>
            <person name="Kalinowski J."/>
            <person name="Ruckert C."/>
        </authorList>
    </citation>
    <scope>NUCLEOTIDE SEQUENCE</scope>
    <source>
        <strain evidence="2">CGMCC 4.7308</strain>
    </source>
</reference>
<comment type="caution">
    <text evidence="2">The sequence shown here is derived from an EMBL/GenBank/DDBJ whole genome shotgun (WGS) entry which is preliminary data.</text>
</comment>
<evidence type="ECO:0000313" key="2">
    <source>
        <dbReference type="EMBL" id="GGM01081.1"/>
    </source>
</evidence>
<dbReference type="SUPFAM" id="SSF56112">
    <property type="entry name" value="Protein kinase-like (PK-like)"/>
    <property type="match status" value="1"/>
</dbReference>
<sequence>MRPDLARWARAALPGRRVEPVEVVEVGWDHRVLRAAVDGRPWIFRFPRRPDVLPDVARERHLLALLRDRLPVPVPHWQVDTTVAGQAVLGYPELPGHPAGDEPASDGVFRFRLPVPPPDGYARTLGAALAALHRFPADEVADAIGPPPAAGGAGRLRQLLGDVERAVDVPGTLRRWWLDALDGRLGGAVPTCLVHGDVHPGHTLVDDRGLLTGLIDWTDAGWGDPAADFVDPRHAFGAGFADRLLDRYAAAGGTVDPGLRHRMATLQAFGPLHQAAFGLSAGSPHHVRLATVRMAASAARLADGLPPV</sequence>
<reference evidence="2" key="2">
    <citation type="submission" date="2020-09" db="EMBL/GenBank/DDBJ databases">
        <authorList>
            <person name="Sun Q."/>
            <person name="Zhou Y."/>
        </authorList>
    </citation>
    <scope>NUCLEOTIDE SEQUENCE</scope>
    <source>
        <strain evidence="2">CGMCC 4.7308</strain>
    </source>
</reference>
<dbReference type="PANTHER" id="PTHR21310:SF15">
    <property type="entry name" value="AMINOGLYCOSIDE PHOSPHOTRANSFERASE DOMAIN-CONTAINING PROTEIN"/>
    <property type="match status" value="1"/>
</dbReference>
<dbReference type="EMBL" id="BMNA01000003">
    <property type="protein sequence ID" value="GGM01081.1"/>
    <property type="molecule type" value="Genomic_DNA"/>
</dbReference>
<evidence type="ECO:0000259" key="1">
    <source>
        <dbReference type="Pfam" id="PF01636"/>
    </source>
</evidence>
<dbReference type="AlphaFoldDB" id="A0A917WG40"/>
<dbReference type="PANTHER" id="PTHR21310">
    <property type="entry name" value="AMINOGLYCOSIDE PHOSPHOTRANSFERASE-RELATED-RELATED"/>
    <property type="match status" value="1"/>
</dbReference>
<feature type="domain" description="Aminoglycoside phosphotransferase" evidence="1">
    <location>
        <begin position="22"/>
        <end position="260"/>
    </location>
</feature>
<keyword evidence="3" id="KW-1185">Reference proteome</keyword>
<dbReference type="InterPro" id="IPR051678">
    <property type="entry name" value="AGP_Transferase"/>
</dbReference>
<dbReference type="RefSeq" id="WP_188941450.1">
    <property type="nucleotide sequence ID" value="NZ_BMNA01000003.1"/>
</dbReference>
<name>A0A917WG40_9ACTN</name>
<protein>
    <submittedName>
        <fullName evidence="2">Aminoglycoside phosphotransferase</fullName>
    </submittedName>
</protein>
<dbReference type="InterPro" id="IPR002575">
    <property type="entry name" value="Aminoglycoside_PTrfase"/>
</dbReference>
<accession>A0A917WG40</accession>
<dbReference type="Pfam" id="PF01636">
    <property type="entry name" value="APH"/>
    <property type="match status" value="1"/>
</dbReference>
<gene>
    <name evidence="2" type="ORF">GCM10011594_21440</name>
</gene>
<dbReference type="Gene3D" id="3.30.200.20">
    <property type="entry name" value="Phosphorylase Kinase, domain 1"/>
    <property type="match status" value="1"/>
</dbReference>
<proteinExistence type="predicted"/>